<dbReference type="STRING" id="46731.A0A3M6TRS2"/>
<feature type="transmembrane region" description="Helical" evidence="9">
    <location>
        <begin position="63"/>
        <end position="87"/>
    </location>
</feature>
<evidence type="ECO:0000313" key="11">
    <source>
        <dbReference type="EMBL" id="RMX44041.1"/>
    </source>
</evidence>
<evidence type="ECO:0000313" key="12">
    <source>
        <dbReference type="Proteomes" id="UP000275408"/>
    </source>
</evidence>
<dbReference type="PANTHER" id="PTHR45695:SF9">
    <property type="entry name" value="LEUCOKININ RECEPTOR"/>
    <property type="match status" value="1"/>
</dbReference>
<keyword evidence="5 9" id="KW-0472">Membrane</keyword>
<evidence type="ECO:0000256" key="9">
    <source>
        <dbReference type="SAM" id="Phobius"/>
    </source>
</evidence>
<dbReference type="CDD" id="cd00637">
    <property type="entry name" value="7tm_classA_rhodopsin-like"/>
    <property type="match status" value="1"/>
</dbReference>
<organism evidence="11 12">
    <name type="scientific">Pocillopora damicornis</name>
    <name type="common">Cauliflower coral</name>
    <name type="synonym">Millepora damicornis</name>
    <dbReference type="NCBI Taxonomy" id="46731"/>
    <lineage>
        <taxon>Eukaryota</taxon>
        <taxon>Metazoa</taxon>
        <taxon>Cnidaria</taxon>
        <taxon>Anthozoa</taxon>
        <taxon>Hexacorallia</taxon>
        <taxon>Scleractinia</taxon>
        <taxon>Astrocoeniina</taxon>
        <taxon>Pocilloporidae</taxon>
        <taxon>Pocillopora</taxon>
    </lineage>
</organism>
<dbReference type="Proteomes" id="UP000275408">
    <property type="component" value="Unassembled WGS sequence"/>
</dbReference>
<dbReference type="OrthoDB" id="6435638at2759"/>
<evidence type="ECO:0000256" key="8">
    <source>
        <dbReference type="RuleBase" id="RU000688"/>
    </source>
</evidence>
<evidence type="ECO:0000259" key="10">
    <source>
        <dbReference type="PROSITE" id="PS50262"/>
    </source>
</evidence>
<keyword evidence="12" id="KW-1185">Reference proteome</keyword>
<gene>
    <name evidence="11" type="ORF">pdam_00019809</name>
</gene>
<dbReference type="AlphaFoldDB" id="A0A3M6TRS2"/>
<dbReference type="Gene3D" id="1.20.1070.10">
    <property type="entry name" value="Rhodopsin 7-helix transmembrane proteins"/>
    <property type="match status" value="1"/>
</dbReference>
<dbReference type="PRINTS" id="PR00237">
    <property type="entry name" value="GPCRRHODOPSN"/>
</dbReference>
<evidence type="ECO:0000256" key="2">
    <source>
        <dbReference type="ARBA" id="ARBA00022692"/>
    </source>
</evidence>
<comment type="caution">
    <text evidence="11">The sequence shown here is derived from an EMBL/GenBank/DDBJ whole genome shotgun (WGS) entry which is preliminary data.</text>
</comment>
<feature type="transmembrane region" description="Helical" evidence="9">
    <location>
        <begin position="258"/>
        <end position="282"/>
    </location>
</feature>
<dbReference type="InterPro" id="IPR017452">
    <property type="entry name" value="GPCR_Rhodpsn_7TM"/>
</dbReference>
<name>A0A3M6TRS2_POCDA</name>
<keyword evidence="4 8" id="KW-0297">G-protein coupled receptor</keyword>
<dbReference type="InterPro" id="IPR000276">
    <property type="entry name" value="GPCR_Rhodpsn"/>
</dbReference>
<keyword evidence="7 8" id="KW-0807">Transducer</keyword>
<dbReference type="EMBL" id="RCHS01003069">
    <property type="protein sequence ID" value="RMX44041.1"/>
    <property type="molecule type" value="Genomic_DNA"/>
</dbReference>
<keyword evidence="3 9" id="KW-1133">Transmembrane helix</keyword>
<feature type="transmembrane region" description="Helical" evidence="9">
    <location>
        <begin position="153"/>
        <end position="172"/>
    </location>
</feature>
<dbReference type="GO" id="GO:0004930">
    <property type="term" value="F:G protein-coupled receptor activity"/>
    <property type="evidence" value="ECO:0007669"/>
    <property type="project" value="UniProtKB-KW"/>
</dbReference>
<comment type="subcellular location">
    <subcellularLocation>
        <location evidence="1">Membrane</location>
        <topology evidence="1">Multi-pass membrane protein</topology>
    </subcellularLocation>
</comment>
<dbReference type="PROSITE" id="PS00237">
    <property type="entry name" value="G_PROTEIN_RECEP_F1_1"/>
    <property type="match status" value="1"/>
</dbReference>
<evidence type="ECO:0000256" key="3">
    <source>
        <dbReference type="ARBA" id="ARBA00022989"/>
    </source>
</evidence>
<feature type="transmembrane region" description="Helical" evidence="9">
    <location>
        <begin position="302"/>
        <end position="323"/>
    </location>
</feature>
<dbReference type="GO" id="GO:0005886">
    <property type="term" value="C:plasma membrane"/>
    <property type="evidence" value="ECO:0007669"/>
    <property type="project" value="TreeGrafter"/>
</dbReference>
<sequence length="376" mass="42457">MTAFGNASLNHLEITQSNKTSSPKQCFSGVSQVSIAVHVFTILASLIGNSLLIVSCTRKKESWLLYIMNMATSDLLVAIFLLPRFIIDEITGSGAFLVHGLGGTFLCKMCSFLSDISLSVSTLTLVTIAVERFLAVVNPLLHIRTTSSRKRRRLVIALTWILAAALHLPYFYTFRLTRVAIGQDDYIQICFPSWEPAFDDNTGQVYYNIFLFTTVLILPLLVISILYIAVALRVRNNNKGKFQFRKVSRRRQEFTRNLLKMAVATVAAFSVCWTMFIVIAFINIFSTSLILTCNKSYMVVSYIANLLASCYCAVNPWVCFIFIPGFSRELRIIIQNQNHRGFNAKDRNSSRKSQTTHVVLPLESFVKQKVQERSNP</sequence>
<dbReference type="Pfam" id="PF00001">
    <property type="entry name" value="7tm_1"/>
    <property type="match status" value="1"/>
</dbReference>
<evidence type="ECO:0000256" key="7">
    <source>
        <dbReference type="ARBA" id="ARBA00023224"/>
    </source>
</evidence>
<dbReference type="PROSITE" id="PS50262">
    <property type="entry name" value="G_PROTEIN_RECEP_F1_2"/>
    <property type="match status" value="1"/>
</dbReference>
<evidence type="ECO:0000256" key="6">
    <source>
        <dbReference type="ARBA" id="ARBA00023170"/>
    </source>
</evidence>
<comment type="similarity">
    <text evidence="8">Belongs to the G-protein coupled receptor 1 family.</text>
</comment>
<accession>A0A3M6TRS2</accession>
<protein>
    <recommendedName>
        <fullName evidence="10">G-protein coupled receptors family 1 profile domain-containing protein</fullName>
    </recommendedName>
</protein>
<keyword evidence="2 8" id="KW-0812">Transmembrane</keyword>
<dbReference type="SUPFAM" id="SSF81321">
    <property type="entry name" value="Family A G protein-coupled receptor-like"/>
    <property type="match status" value="1"/>
</dbReference>
<proteinExistence type="inferred from homology"/>
<evidence type="ECO:0000256" key="1">
    <source>
        <dbReference type="ARBA" id="ARBA00004141"/>
    </source>
</evidence>
<evidence type="ECO:0000256" key="5">
    <source>
        <dbReference type="ARBA" id="ARBA00023136"/>
    </source>
</evidence>
<feature type="transmembrane region" description="Helical" evidence="9">
    <location>
        <begin position="35"/>
        <end position="56"/>
    </location>
</feature>
<dbReference type="PANTHER" id="PTHR45695">
    <property type="entry name" value="LEUCOKININ RECEPTOR-RELATED"/>
    <property type="match status" value="1"/>
</dbReference>
<reference evidence="11 12" key="1">
    <citation type="journal article" date="2018" name="Sci. Rep.">
        <title>Comparative analysis of the Pocillopora damicornis genome highlights role of immune system in coral evolution.</title>
        <authorList>
            <person name="Cunning R."/>
            <person name="Bay R.A."/>
            <person name="Gillette P."/>
            <person name="Baker A.C."/>
            <person name="Traylor-Knowles N."/>
        </authorList>
    </citation>
    <scope>NUCLEOTIDE SEQUENCE [LARGE SCALE GENOMIC DNA]</scope>
    <source>
        <strain evidence="11">RSMAS</strain>
        <tissue evidence="11">Whole animal</tissue>
    </source>
</reference>
<evidence type="ECO:0000256" key="4">
    <source>
        <dbReference type="ARBA" id="ARBA00023040"/>
    </source>
</evidence>
<feature type="transmembrane region" description="Helical" evidence="9">
    <location>
        <begin position="205"/>
        <end position="232"/>
    </location>
</feature>
<keyword evidence="6 8" id="KW-0675">Receptor</keyword>
<feature type="domain" description="G-protein coupled receptors family 1 profile" evidence="10">
    <location>
        <begin position="37"/>
        <end position="319"/>
    </location>
</feature>
<feature type="transmembrane region" description="Helical" evidence="9">
    <location>
        <begin position="118"/>
        <end position="141"/>
    </location>
</feature>